<feature type="region of interest" description="Disordered" evidence="1">
    <location>
        <begin position="1"/>
        <end position="67"/>
    </location>
</feature>
<name>A0A8J3V2P6_9ACTN</name>
<evidence type="ECO:0000313" key="2">
    <source>
        <dbReference type="EMBL" id="GII56634.1"/>
    </source>
</evidence>
<comment type="caution">
    <text evidence="2">The sequence shown here is derived from an EMBL/GenBank/DDBJ whole genome shotgun (WGS) entry which is preliminary data.</text>
</comment>
<dbReference type="EMBL" id="BOOR01000037">
    <property type="protein sequence ID" value="GII56634.1"/>
    <property type="molecule type" value="Genomic_DNA"/>
</dbReference>
<protein>
    <submittedName>
        <fullName evidence="2">Uncharacterized protein</fullName>
    </submittedName>
</protein>
<sequence length="67" mass="7372">MEKDTVAESPQITKENAGAHPEGHVLTVVPEPGQRSLRRQRYGGTGTEQGKHLNLGLHNNKQRRCSA</sequence>
<organism evidence="2 3">
    <name type="scientific">Planotetraspora thailandica</name>
    <dbReference type="NCBI Taxonomy" id="487172"/>
    <lineage>
        <taxon>Bacteria</taxon>
        <taxon>Bacillati</taxon>
        <taxon>Actinomycetota</taxon>
        <taxon>Actinomycetes</taxon>
        <taxon>Streptosporangiales</taxon>
        <taxon>Streptosporangiaceae</taxon>
        <taxon>Planotetraspora</taxon>
    </lineage>
</organism>
<evidence type="ECO:0000313" key="3">
    <source>
        <dbReference type="Proteomes" id="UP000605992"/>
    </source>
</evidence>
<proteinExistence type="predicted"/>
<dbReference type="Proteomes" id="UP000605992">
    <property type="component" value="Unassembled WGS sequence"/>
</dbReference>
<gene>
    <name evidence="2" type="ORF">Pth03_50230</name>
</gene>
<reference evidence="2" key="1">
    <citation type="submission" date="2021-01" db="EMBL/GenBank/DDBJ databases">
        <title>Whole genome shotgun sequence of Planotetraspora thailandica NBRC 104271.</title>
        <authorList>
            <person name="Komaki H."/>
            <person name="Tamura T."/>
        </authorList>
    </citation>
    <scope>NUCLEOTIDE SEQUENCE</scope>
    <source>
        <strain evidence="2">NBRC 104271</strain>
    </source>
</reference>
<dbReference type="AlphaFoldDB" id="A0A8J3V2P6"/>
<accession>A0A8J3V2P6</accession>
<keyword evidence="3" id="KW-1185">Reference proteome</keyword>
<evidence type="ECO:0000256" key="1">
    <source>
        <dbReference type="SAM" id="MobiDB-lite"/>
    </source>
</evidence>